<proteinExistence type="predicted"/>
<organism evidence="1 2">
    <name type="scientific">Candidatus Uhrbacteria bacterium CG10_big_fil_rev_8_21_14_0_10_48_16</name>
    <dbReference type="NCBI Taxonomy" id="1975038"/>
    <lineage>
        <taxon>Bacteria</taxon>
        <taxon>Candidatus Uhriibacteriota</taxon>
    </lineage>
</organism>
<dbReference type="SUPFAM" id="SSF53756">
    <property type="entry name" value="UDP-Glycosyltransferase/glycogen phosphorylase"/>
    <property type="match status" value="1"/>
</dbReference>
<gene>
    <name evidence="1" type="ORF">COV05_01815</name>
</gene>
<sequence length="370" mass="42498">MSKRIAFIFTGGRKIKLPDIRSGSSPEDFFYGALELQRRGYDIDFLEDADFNSVKLSLWKRIKNRIPVNYRLFDETAIERFHSKKALQRLNQYDILITTNNSDGLALAYLKKQKNLRSSIIFLSMCPIKPPDSWVKKRRMEIYLNEMIWGVENTHEIDFLKHLYPSKKMQIHYIPFGVDETFWKPGRNVANPPYVLSMGNDSGRDFNTLINAWKPEYPTLKLITRRPLPPLPQNIEHIQGDWAKQYLTDEAIRTAIQESLFVIIPVKETLLASGPSVAMQTMACQKALIINKTKGLWAPHLLQDGVNCLLPDLREPNAFAQSIESLLNDESFRDTIAQGGRTLFLEHFTVSSIADRLEKLLPLVDTKTAS</sequence>
<dbReference type="EMBL" id="PFEU01000008">
    <property type="protein sequence ID" value="PJE76914.1"/>
    <property type="molecule type" value="Genomic_DNA"/>
</dbReference>
<name>A0A2M8LHK2_9BACT</name>
<evidence type="ECO:0000313" key="2">
    <source>
        <dbReference type="Proteomes" id="UP000231436"/>
    </source>
</evidence>
<evidence type="ECO:0008006" key="3">
    <source>
        <dbReference type="Google" id="ProtNLM"/>
    </source>
</evidence>
<accession>A0A2M8LHK2</accession>
<dbReference type="Proteomes" id="UP000231436">
    <property type="component" value="Unassembled WGS sequence"/>
</dbReference>
<protein>
    <recommendedName>
        <fullName evidence="3">Glycosyl transferase family 1 domain-containing protein</fullName>
    </recommendedName>
</protein>
<comment type="caution">
    <text evidence="1">The sequence shown here is derived from an EMBL/GenBank/DDBJ whole genome shotgun (WGS) entry which is preliminary data.</text>
</comment>
<evidence type="ECO:0000313" key="1">
    <source>
        <dbReference type="EMBL" id="PJE76914.1"/>
    </source>
</evidence>
<dbReference type="Gene3D" id="3.40.50.2000">
    <property type="entry name" value="Glycogen Phosphorylase B"/>
    <property type="match status" value="2"/>
</dbReference>
<reference evidence="2" key="1">
    <citation type="submission" date="2017-09" db="EMBL/GenBank/DDBJ databases">
        <title>Depth-based differentiation of microbial function through sediment-hosted aquifers and enrichment of novel symbionts in the deep terrestrial subsurface.</title>
        <authorList>
            <person name="Probst A.J."/>
            <person name="Ladd B."/>
            <person name="Jarett J.K."/>
            <person name="Geller-Mcgrath D.E."/>
            <person name="Sieber C.M.K."/>
            <person name="Emerson J.B."/>
            <person name="Anantharaman K."/>
            <person name="Thomas B.C."/>
            <person name="Malmstrom R."/>
            <person name="Stieglmeier M."/>
            <person name="Klingl A."/>
            <person name="Woyke T."/>
            <person name="Ryan C.M."/>
            <person name="Banfield J.F."/>
        </authorList>
    </citation>
    <scope>NUCLEOTIDE SEQUENCE [LARGE SCALE GENOMIC DNA]</scope>
</reference>
<dbReference type="PANTHER" id="PTHR12526">
    <property type="entry name" value="GLYCOSYLTRANSFERASE"/>
    <property type="match status" value="1"/>
</dbReference>
<dbReference type="CDD" id="cd03801">
    <property type="entry name" value="GT4_PimA-like"/>
    <property type="match status" value="1"/>
</dbReference>
<dbReference type="AlphaFoldDB" id="A0A2M8LHK2"/>